<comment type="caution">
    <text evidence="4">The sequence shown here is derived from an EMBL/GenBank/DDBJ whole genome shotgun (WGS) entry which is preliminary data.</text>
</comment>
<dbReference type="Gene3D" id="1.25.40.20">
    <property type="entry name" value="Ankyrin repeat-containing domain"/>
    <property type="match status" value="1"/>
</dbReference>
<proteinExistence type="predicted"/>
<evidence type="ECO:0000256" key="2">
    <source>
        <dbReference type="ARBA" id="ARBA00023043"/>
    </source>
</evidence>
<name>A0ABU7RYP9_9ACTN</name>
<organism evidence="4 5">
    <name type="scientific">Plantactinospora sonchi</name>
    <dbReference type="NCBI Taxonomy" id="1544735"/>
    <lineage>
        <taxon>Bacteria</taxon>
        <taxon>Bacillati</taxon>
        <taxon>Actinomycetota</taxon>
        <taxon>Actinomycetes</taxon>
        <taxon>Micromonosporales</taxon>
        <taxon>Micromonosporaceae</taxon>
        <taxon>Plantactinospora</taxon>
    </lineage>
</organism>
<gene>
    <name evidence="4" type="ORF">V1633_24390</name>
</gene>
<feature type="repeat" description="ANK" evidence="3">
    <location>
        <begin position="486"/>
        <end position="519"/>
    </location>
</feature>
<evidence type="ECO:0000256" key="3">
    <source>
        <dbReference type="PROSITE-ProRule" id="PRU00023"/>
    </source>
</evidence>
<evidence type="ECO:0000313" key="5">
    <source>
        <dbReference type="Proteomes" id="UP001332243"/>
    </source>
</evidence>
<feature type="repeat" description="ANK" evidence="3">
    <location>
        <begin position="453"/>
        <end position="485"/>
    </location>
</feature>
<protein>
    <submittedName>
        <fullName evidence="4">Ankyrin repeat domain-containing protein</fullName>
    </submittedName>
</protein>
<dbReference type="SUPFAM" id="SSF48403">
    <property type="entry name" value="Ankyrin repeat"/>
    <property type="match status" value="1"/>
</dbReference>
<dbReference type="InterPro" id="IPR036770">
    <property type="entry name" value="Ankyrin_rpt-contain_sf"/>
</dbReference>
<dbReference type="Proteomes" id="UP001332243">
    <property type="component" value="Unassembled WGS sequence"/>
</dbReference>
<dbReference type="Pfam" id="PF12796">
    <property type="entry name" value="Ank_2"/>
    <property type="match status" value="1"/>
</dbReference>
<dbReference type="PROSITE" id="PS50088">
    <property type="entry name" value="ANK_REPEAT"/>
    <property type="match status" value="2"/>
</dbReference>
<evidence type="ECO:0000256" key="1">
    <source>
        <dbReference type="ARBA" id="ARBA00022737"/>
    </source>
</evidence>
<accession>A0ABU7RYP9</accession>
<dbReference type="SMART" id="SM00248">
    <property type="entry name" value="ANK"/>
    <property type="match status" value="2"/>
</dbReference>
<keyword evidence="2 3" id="KW-0040">ANK repeat</keyword>
<keyword evidence="5" id="KW-1185">Reference proteome</keyword>
<dbReference type="EMBL" id="JAZGQK010000021">
    <property type="protein sequence ID" value="MEE6261626.1"/>
    <property type="molecule type" value="Genomic_DNA"/>
</dbReference>
<dbReference type="RefSeq" id="WP_331216705.1">
    <property type="nucleotide sequence ID" value="NZ_JAZGQK010000021.1"/>
</dbReference>
<keyword evidence="1" id="KW-0677">Repeat</keyword>
<dbReference type="PANTHER" id="PTHR24171">
    <property type="entry name" value="ANKYRIN REPEAT DOMAIN-CONTAINING PROTEIN 39-RELATED"/>
    <property type="match status" value="1"/>
</dbReference>
<sequence length="565" mass="62307">MTNPPPVIPELQVWRRVRQYAVPAAMIEACTAARSAGDWRAGCAAGRIDVELDLAEVAREHGRTAADRIEADLTALAPDLLRWHLPRALGGRTSLATHQPWLLSTLEERIEDTEPVLVLRSPKTVDGSQRLLLTVRQAGERDGEWCDLPPVYWSADHVAGLAAAYGGSPARMPGFEPDGTVRPFARYATDPDPADPASRTETFERRIVAGDVVAAWAAFGVALDPTEPENLYRWENGIESVASGVLTPVGLAAEVARLHRRYGIDQALVGTWWRFAVAVRRRDDGSLGARFISTDEELRRLPRVASVVHRRPVDLDLVRHGLLQPAEVHPLVRQAFFPAAPGTAAVPDRVDLRRVASVRCRGEWHTVRHGDGRLDRVAHPPDEIAREQALRAFGGPVTGCFATLEAWRTGTGRLPRPLRELRREVLQRLQHGGSAALATLLDAGLDPAFRDGRGGTLLHHVRSVRDVGVVRRLLDAGVPLDAVDKRGRTALHVTVGDGGTLEMIQALLEAGADPRATDAEGTTVVEFAEYKAQIYAYDEEDEDEVPEEYHVLFRIRDLLRDWKDR</sequence>
<dbReference type="PROSITE" id="PS50297">
    <property type="entry name" value="ANK_REP_REGION"/>
    <property type="match status" value="1"/>
</dbReference>
<reference evidence="4 5" key="1">
    <citation type="submission" date="2024-01" db="EMBL/GenBank/DDBJ databases">
        <title>Genome insights into Plantactinospora sonchi sp. nov.</title>
        <authorList>
            <person name="Wang L."/>
        </authorList>
    </citation>
    <scope>NUCLEOTIDE SEQUENCE [LARGE SCALE GENOMIC DNA]</scope>
    <source>
        <strain evidence="4 5">NEAU-QY2</strain>
    </source>
</reference>
<dbReference type="InterPro" id="IPR002110">
    <property type="entry name" value="Ankyrin_rpt"/>
</dbReference>
<evidence type="ECO:0000313" key="4">
    <source>
        <dbReference type="EMBL" id="MEE6261626.1"/>
    </source>
</evidence>